<dbReference type="InterPro" id="IPR053870">
    <property type="entry name" value="TiaS-like_TCKD"/>
</dbReference>
<evidence type="ECO:0000256" key="2">
    <source>
        <dbReference type="ARBA" id="ARBA00022598"/>
    </source>
</evidence>
<dbReference type="PANTHER" id="PTHR40705">
    <property type="entry name" value="TRNA(ILE2) 2-AGMATINYLCYTIDINE SYNTHETASE TIAS"/>
    <property type="match status" value="1"/>
</dbReference>
<dbReference type="InterPro" id="IPR004365">
    <property type="entry name" value="NA-bd_OB_tRNA"/>
</dbReference>
<dbReference type="CDD" id="cd04482">
    <property type="entry name" value="RPA2_OBF_like"/>
    <property type="match status" value="1"/>
</dbReference>
<keyword evidence="3 6" id="KW-0819">tRNA processing</keyword>
<dbReference type="AlphaFoldDB" id="E7QXS5"/>
<dbReference type="PATRIC" id="fig|797209.4.peg.3536"/>
<dbReference type="Pfam" id="PF22641">
    <property type="entry name" value="TiaS_TCKD"/>
    <property type="match status" value="1"/>
</dbReference>
<dbReference type="Pfam" id="PF23783">
    <property type="entry name" value="Zn_ribbon_TiaS"/>
    <property type="match status" value="1"/>
</dbReference>
<evidence type="ECO:0000256" key="6">
    <source>
        <dbReference type="HAMAP-Rule" id="MF_01892"/>
    </source>
</evidence>
<feature type="domain" description="TiaS C-terminal zinc ribbon" evidence="11">
    <location>
        <begin position="350"/>
        <end position="389"/>
    </location>
</feature>
<comment type="function">
    <text evidence="6">ATP-dependent agmatine transferase that catalyzes the formation of 2-agmatinylcytidine (agm2C) at the wobble position (C34) of tRNA(Ile2), converting the codon specificity from AUG to AUA.</text>
</comment>
<evidence type="ECO:0000256" key="7">
    <source>
        <dbReference type="SAM" id="MobiDB-lite"/>
    </source>
</evidence>
<dbReference type="PANTHER" id="PTHR40705:SF1">
    <property type="entry name" value="TRNA(ILE2) 2-AGMATINYLCYTIDINE SYNTHETASE TIAS"/>
    <property type="match status" value="1"/>
</dbReference>
<dbReference type="GO" id="GO:0005737">
    <property type="term" value="C:cytoplasm"/>
    <property type="evidence" value="ECO:0007669"/>
    <property type="project" value="UniProtKB-SubCell"/>
</dbReference>
<sequence>MTVIGLDDTDSRNRGMCTTYLAARLAERIRDAGGTVERLLLVRLNPAVKHKTRGNAALAIHTDFDADRAFELAREELSAAETDDPRTNPGLVVAPHVPDEAPDEIADFARRAVRELLSREEAERRIEAAGYRHAGWKNGRGKIGAVAAVGAHAAFSEWTYEHISYREPERWGTPREVNFDSAFAAADSGYPDVWDTVDRGTGEAVCVPHTPCPILHGIRGDDPEAVRRVSKGIDGEPVARTALFVTNQGTDAHLQDAALHEVEDDSAYRVTGTVASDPETRRGGHVFFAVTDGETELPCAAFEPTKRFRDHVRNLRPGDRITVCGEVTKGTLKLEKFAVRSLDVTELVTPNCPDCGRSMKSAGAGQGYRCRRCGTDAAGKVERELDRNLEIGWYEVPPEARRHIAKPLVRGGFDAPTHPEQ</sequence>
<reference evidence="12 14" key="1">
    <citation type="journal article" date="2014" name="ISME J.">
        <title>Trehalose/2-sulfotrehalose biosynthesis and glycine-betaine uptake are widely spread mechanisms for osmoadaptation in the Halobacteriales.</title>
        <authorList>
            <person name="Youssef N.H."/>
            <person name="Savage-Ashlock K.N."/>
            <person name="McCully A.L."/>
            <person name="Luedtke B."/>
            <person name="Shaw E.I."/>
            <person name="Hoff W.D."/>
            <person name="Elshahed M.S."/>
        </authorList>
    </citation>
    <scope>NUCLEOTIDE SEQUENCE [LARGE SCALE GENOMIC DNA]</scope>
    <source>
        <strain evidence="12 14">DX253</strain>
    </source>
</reference>
<reference evidence="13" key="2">
    <citation type="submission" date="2016-11" db="EMBL/GenBank/DDBJ databases">
        <authorList>
            <person name="Jaros S."/>
            <person name="Januszkiewicz K."/>
            <person name="Wedrychowicz H."/>
        </authorList>
    </citation>
    <scope>NUCLEOTIDE SEQUENCE [LARGE SCALE GENOMIC DNA]</scope>
    <source>
        <strain evidence="13">DX253</strain>
    </source>
</reference>
<comment type="catalytic activity">
    <reaction evidence="6">
        <text>cytidine(34) in tRNA(Ile2) + agmatine + ATP + H2O = 2-agmatinylcytidine(34) in tRNA(Ile2) + AMP + 2 phosphate + 2 H(+)</text>
        <dbReference type="Rhea" id="RHEA:43608"/>
        <dbReference type="Rhea" id="RHEA-COMP:10625"/>
        <dbReference type="Rhea" id="RHEA-COMP:10626"/>
        <dbReference type="ChEBI" id="CHEBI:15377"/>
        <dbReference type="ChEBI" id="CHEBI:15378"/>
        <dbReference type="ChEBI" id="CHEBI:30616"/>
        <dbReference type="ChEBI" id="CHEBI:43474"/>
        <dbReference type="ChEBI" id="CHEBI:58145"/>
        <dbReference type="ChEBI" id="CHEBI:82748"/>
        <dbReference type="ChEBI" id="CHEBI:83545"/>
        <dbReference type="ChEBI" id="CHEBI:456215"/>
        <dbReference type="EC" id="6.3.4.22"/>
    </reaction>
</comment>
<organism evidence="12 14">
    <name type="scientific">Haladaptatus paucihalophilus DX253</name>
    <dbReference type="NCBI Taxonomy" id="797209"/>
    <lineage>
        <taxon>Archaea</taxon>
        <taxon>Methanobacteriati</taxon>
        <taxon>Methanobacteriota</taxon>
        <taxon>Stenosarchaea group</taxon>
        <taxon>Halobacteria</taxon>
        <taxon>Halobacteriales</taxon>
        <taxon>Haladaptataceae</taxon>
        <taxon>Haladaptatus</taxon>
    </lineage>
</organism>
<dbReference type="eggNOG" id="arCOG01115">
    <property type="taxonomic scope" value="Archaea"/>
</dbReference>
<dbReference type="GO" id="GO:0016879">
    <property type="term" value="F:ligase activity, forming carbon-nitrogen bonds"/>
    <property type="evidence" value="ECO:0007669"/>
    <property type="project" value="UniProtKB-UniRule"/>
</dbReference>
<feature type="domain" description="TiaS-like TCKD" evidence="10">
    <location>
        <begin position="3"/>
        <end position="135"/>
    </location>
</feature>
<evidence type="ECO:0000259" key="11">
    <source>
        <dbReference type="Pfam" id="PF23783"/>
    </source>
</evidence>
<keyword evidence="1 6" id="KW-0963">Cytoplasm</keyword>
<dbReference type="EC" id="6.3.4.22" evidence="6"/>
<comment type="similarity">
    <text evidence="6">Belongs to the TiaS family.</text>
</comment>
<keyword evidence="2 6" id="KW-0436">Ligase</keyword>
<dbReference type="HAMAP" id="MF_01892">
    <property type="entry name" value="tRNA_Ile2_agm2C_synt"/>
    <property type="match status" value="1"/>
</dbReference>
<dbReference type="Pfam" id="PF01336">
    <property type="entry name" value="tRNA_anti-codon"/>
    <property type="match status" value="1"/>
</dbReference>
<dbReference type="EMBL" id="AEMG01000022">
    <property type="protein sequence ID" value="EFW90626.1"/>
    <property type="molecule type" value="Genomic_DNA"/>
</dbReference>
<feature type="domain" description="OB" evidence="8">
    <location>
        <begin position="269"/>
        <end position="330"/>
    </location>
</feature>
<dbReference type="Gene3D" id="2.40.50.1010">
    <property type="match status" value="1"/>
</dbReference>
<dbReference type="Proteomes" id="UP000184203">
    <property type="component" value="Unassembled WGS sequence"/>
</dbReference>
<evidence type="ECO:0000313" key="14">
    <source>
        <dbReference type="Proteomes" id="UP000003751"/>
    </source>
</evidence>
<reference evidence="15" key="3">
    <citation type="submission" date="2016-11" db="EMBL/GenBank/DDBJ databases">
        <authorList>
            <person name="Varghese N."/>
            <person name="Submissions S."/>
        </authorList>
    </citation>
    <scope>NUCLEOTIDE SEQUENCE [LARGE SCALE GENOMIC DNA]</scope>
    <source>
        <strain evidence="15">DX253</strain>
    </source>
</reference>
<dbReference type="GO" id="GO:0003676">
    <property type="term" value="F:nucleic acid binding"/>
    <property type="evidence" value="ECO:0007669"/>
    <property type="project" value="InterPro"/>
</dbReference>
<evidence type="ECO:0000259" key="8">
    <source>
        <dbReference type="Pfam" id="PF01336"/>
    </source>
</evidence>
<keyword evidence="4 6" id="KW-0547">Nucleotide-binding</keyword>
<dbReference type="RefSeq" id="WP_007982200.1">
    <property type="nucleotide sequence ID" value="NZ_AEMG01000022.1"/>
</dbReference>
<accession>E7QXS5</accession>
<evidence type="ECO:0000256" key="1">
    <source>
        <dbReference type="ARBA" id="ARBA00022490"/>
    </source>
</evidence>
<dbReference type="Gene3D" id="3.90.600.20">
    <property type="match status" value="1"/>
</dbReference>
<evidence type="ECO:0000313" key="12">
    <source>
        <dbReference type="EMBL" id="EFW90626.1"/>
    </source>
</evidence>
<dbReference type="STRING" id="797209.GCA_000376445_02251"/>
<dbReference type="GO" id="GO:0005524">
    <property type="term" value="F:ATP binding"/>
    <property type="evidence" value="ECO:0007669"/>
    <property type="project" value="UniProtKB-KW"/>
</dbReference>
<dbReference type="EMBL" id="FRAN01000008">
    <property type="protein sequence ID" value="SHL56883.1"/>
    <property type="molecule type" value="Genomic_DNA"/>
</dbReference>
<dbReference type="InterPro" id="IPR055394">
    <property type="entry name" value="Zn_ribbon_TiaS"/>
</dbReference>
<dbReference type="Gene3D" id="3.30.70.2200">
    <property type="match status" value="1"/>
</dbReference>
<dbReference type="GO" id="GO:0002101">
    <property type="term" value="P:tRNA wobble cytosine modification"/>
    <property type="evidence" value="ECO:0007669"/>
    <property type="project" value="UniProtKB-UniRule"/>
</dbReference>
<dbReference type="OrthoDB" id="39189at2157"/>
<comment type="subcellular location">
    <subcellularLocation>
        <location evidence="6">Cytoplasm</location>
    </subcellularLocation>
</comment>
<evidence type="ECO:0000259" key="9">
    <source>
        <dbReference type="Pfam" id="PF08489"/>
    </source>
</evidence>
<feature type="region of interest" description="Disordered" evidence="7">
    <location>
        <begin position="78"/>
        <end position="97"/>
    </location>
</feature>
<name>E7QXS5_HALPU</name>
<evidence type="ECO:0000256" key="5">
    <source>
        <dbReference type="ARBA" id="ARBA00022840"/>
    </source>
</evidence>
<feature type="domain" description="TiaS FLD" evidence="9">
    <location>
        <begin position="139"/>
        <end position="253"/>
    </location>
</feature>
<dbReference type="Proteomes" id="UP000003751">
    <property type="component" value="Unassembled WGS sequence"/>
</dbReference>
<dbReference type="Pfam" id="PF08489">
    <property type="entry name" value="TiaS_FLD"/>
    <property type="match status" value="1"/>
</dbReference>
<gene>
    <name evidence="6" type="primary">tiaS</name>
    <name evidence="13" type="ORF">SAMN05444342_4145</name>
    <name evidence="12" type="ORF">ZOD2009_18070</name>
</gene>
<dbReference type="InterPro" id="IPR024913">
    <property type="entry name" value="tRNA_Ile2__agm2C_synt"/>
</dbReference>
<evidence type="ECO:0000313" key="15">
    <source>
        <dbReference type="Proteomes" id="UP000184203"/>
    </source>
</evidence>
<keyword evidence="5 6" id="KW-0067">ATP-binding</keyword>
<evidence type="ECO:0000313" key="13">
    <source>
        <dbReference type="EMBL" id="SHL56883.1"/>
    </source>
</evidence>
<evidence type="ECO:0000256" key="3">
    <source>
        <dbReference type="ARBA" id="ARBA00022694"/>
    </source>
</evidence>
<dbReference type="InterPro" id="IPR013696">
    <property type="entry name" value="TiaS_FLD"/>
</dbReference>
<proteinExistence type="inferred from homology"/>
<evidence type="ECO:0000256" key="4">
    <source>
        <dbReference type="ARBA" id="ARBA00022741"/>
    </source>
</evidence>
<protein>
    <recommendedName>
        <fullName evidence="6">tRNA(Ile2) 2-agmatinylcytidine synthetase TiaS</fullName>
        <shortName evidence="6">tRNA(Ile2)-agm2C synthetase</shortName>
        <ecNumber evidence="6">6.3.4.22</ecNumber>
    </recommendedName>
    <alternativeName>
        <fullName evidence="6">tRNA(Ile2) agmatidine synthetase</fullName>
    </alternativeName>
</protein>
<keyword evidence="15" id="KW-1185">Reference proteome</keyword>
<evidence type="ECO:0000259" key="10">
    <source>
        <dbReference type="Pfam" id="PF22641"/>
    </source>
</evidence>